<evidence type="ECO:0000256" key="2">
    <source>
        <dbReference type="SAM" id="Phobius"/>
    </source>
</evidence>
<sequence>MKKSSCYIYFDFFLDKPANAHFAMPIVNRLKKFILGSNFNSDGQKSGFGTGNKVIPDIVRIETDVCDYWILDEVIGDGAFGNVYKARSKLKPGTVAAAKVNLLCVYIFFFYFHPYIIYIINKCNCYRL</sequence>
<evidence type="ECO:0000313" key="5">
    <source>
        <dbReference type="WBParaSite" id="BTMF_0001070601-mRNA-1"/>
    </source>
</evidence>
<organism evidence="5">
    <name type="scientific">Brugia timori</name>
    <dbReference type="NCBI Taxonomy" id="42155"/>
    <lineage>
        <taxon>Eukaryota</taxon>
        <taxon>Metazoa</taxon>
        <taxon>Ecdysozoa</taxon>
        <taxon>Nematoda</taxon>
        <taxon>Chromadorea</taxon>
        <taxon>Rhabditida</taxon>
        <taxon>Spirurina</taxon>
        <taxon>Spiruromorpha</taxon>
        <taxon>Filarioidea</taxon>
        <taxon>Onchocercidae</taxon>
        <taxon>Brugia</taxon>
    </lineage>
</organism>
<gene>
    <name evidence="3" type="ORF">BTMF_LOCUS8743</name>
</gene>
<dbReference type="Gene3D" id="3.30.200.20">
    <property type="entry name" value="Phosphorylase Kinase, domain 1"/>
    <property type="match status" value="1"/>
</dbReference>
<dbReference type="GO" id="GO:0005524">
    <property type="term" value="F:ATP binding"/>
    <property type="evidence" value="ECO:0007669"/>
    <property type="project" value="UniProtKB-UniRule"/>
</dbReference>
<name>A0A0R3QSK4_9BILA</name>
<keyword evidence="2" id="KW-0472">Membrane</keyword>
<evidence type="ECO:0000256" key="1">
    <source>
        <dbReference type="PROSITE-ProRule" id="PRU10141"/>
    </source>
</evidence>
<dbReference type="PROSITE" id="PS00107">
    <property type="entry name" value="PROTEIN_KINASE_ATP"/>
    <property type="match status" value="1"/>
</dbReference>
<reference evidence="3 4" key="2">
    <citation type="submission" date="2018-11" db="EMBL/GenBank/DDBJ databases">
        <authorList>
            <consortium name="Pathogen Informatics"/>
        </authorList>
    </citation>
    <scope>NUCLEOTIDE SEQUENCE [LARGE SCALE GENOMIC DNA]</scope>
</reference>
<dbReference type="SUPFAM" id="SSF56112">
    <property type="entry name" value="Protein kinase-like (PK-like)"/>
    <property type="match status" value="1"/>
</dbReference>
<dbReference type="EMBL" id="UZAG01016573">
    <property type="protein sequence ID" value="VDO29285.1"/>
    <property type="molecule type" value="Genomic_DNA"/>
</dbReference>
<dbReference type="Proteomes" id="UP000280834">
    <property type="component" value="Unassembled WGS sequence"/>
</dbReference>
<evidence type="ECO:0000313" key="3">
    <source>
        <dbReference type="EMBL" id="VDO29285.1"/>
    </source>
</evidence>
<dbReference type="InterPro" id="IPR017441">
    <property type="entry name" value="Protein_kinase_ATP_BS"/>
</dbReference>
<accession>A0A0R3QSK4</accession>
<keyword evidence="1" id="KW-0547">Nucleotide-binding</keyword>
<protein>
    <submittedName>
        <fullName evidence="5">Protein kinase domain-containing protein</fullName>
    </submittedName>
</protein>
<keyword evidence="2" id="KW-1133">Transmembrane helix</keyword>
<proteinExistence type="predicted"/>
<reference evidence="5" key="1">
    <citation type="submission" date="2017-02" db="UniProtKB">
        <authorList>
            <consortium name="WormBaseParasite"/>
        </authorList>
    </citation>
    <scope>IDENTIFICATION</scope>
</reference>
<dbReference type="AlphaFoldDB" id="A0A0R3QSK4"/>
<dbReference type="STRING" id="42155.A0A0R3QSK4"/>
<keyword evidence="1" id="KW-0067">ATP-binding</keyword>
<feature type="transmembrane region" description="Helical" evidence="2">
    <location>
        <begin position="100"/>
        <end position="120"/>
    </location>
</feature>
<feature type="binding site" evidence="1">
    <location>
        <position position="99"/>
    </location>
    <ligand>
        <name>ATP</name>
        <dbReference type="ChEBI" id="CHEBI:30616"/>
    </ligand>
</feature>
<dbReference type="InterPro" id="IPR011009">
    <property type="entry name" value="Kinase-like_dom_sf"/>
</dbReference>
<keyword evidence="2" id="KW-0812">Transmembrane</keyword>
<dbReference type="WBParaSite" id="BTMF_0001070601-mRNA-1">
    <property type="protein sequence ID" value="BTMF_0001070601-mRNA-1"/>
    <property type="gene ID" value="BTMF_0001070601"/>
</dbReference>
<evidence type="ECO:0000313" key="4">
    <source>
        <dbReference type="Proteomes" id="UP000280834"/>
    </source>
</evidence>
<keyword evidence="4" id="KW-1185">Reference proteome</keyword>